<feature type="transmembrane region" description="Helical" evidence="1">
    <location>
        <begin position="12"/>
        <end position="30"/>
    </location>
</feature>
<reference evidence="4" key="1">
    <citation type="journal article" date="2019" name="Int. J. Syst. Evol. Microbiol.">
        <title>The Global Catalogue of Microorganisms (GCM) 10K type strain sequencing project: providing services to taxonomists for standard genome sequencing and annotation.</title>
        <authorList>
            <consortium name="The Broad Institute Genomics Platform"/>
            <consortium name="The Broad Institute Genome Sequencing Center for Infectious Disease"/>
            <person name="Wu L."/>
            <person name="Ma J."/>
        </authorList>
    </citation>
    <scope>NUCLEOTIDE SEQUENCE [LARGE SCALE GENOMIC DNA]</scope>
    <source>
        <strain evidence="4">KCTC 42107</strain>
    </source>
</reference>
<dbReference type="InterPro" id="IPR042150">
    <property type="entry name" value="MmRce1-like"/>
</dbReference>
<accession>A0ABW5NPV6</accession>
<dbReference type="GO" id="GO:0016787">
    <property type="term" value="F:hydrolase activity"/>
    <property type="evidence" value="ECO:0007669"/>
    <property type="project" value="UniProtKB-KW"/>
</dbReference>
<evidence type="ECO:0000313" key="4">
    <source>
        <dbReference type="Proteomes" id="UP001597480"/>
    </source>
</evidence>
<dbReference type="InterPro" id="IPR003675">
    <property type="entry name" value="Rce1/LyrA-like_dom"/>
</dbReference>
<gene>
    <name evidence="3" type="ORF">ACFSR3_01570</name>
</gene>
<keyword evidence="4" id="KW-1185">Reference proteome</keyword>
<keyword evidence="1" id="KW-1133">Transmembrane helix</keyword>
<name>A0ABW5NPV6_9FLAO</name>
<dbReference type="PANTHER" id="PTHR35797">
    <property type="entry name" value="PROTEASE-RELATED"/>
    <property type="match status" value="1"/>
</dbReference>
<feature type="transmembrane region" description="Helical" evidence="1">
    <location>
        <begin position="111"/>
        <end position="130"/>
    </location>
</feature>
<evidence type="ECO:0000259" key="2">
    <source>
        <dbReference type="Pfam" id="PF02517"/>
    </source>
</evidence>
<feature type="transmembrane region" description="Helical" evidence="1">
    <location>
        <begin position="202"/>
        <end position="227"/>
    </location>
</feature>
<feature type="domain" description="CAAX prenyl protease 2/Lysostaphin resistance protein A-like" evidence="2">
    <location>
        <begin position="113"/>
        <end position="206"/>
    </location>
</feature>
<feature type="transmembrane region" description="Helical" evidence="1">
    <location>
        <begin position="169"/>
        <end position="190"/>
    </location>
</feature>
<comment type="caution">
    <text evidence="3">The sequence shown here is derived from an EMBL/GenBank/DDBJ whole genome shotgun (WGS) entry which is preliminary data.</text>
</comment>
<protein>
    <submittedName>
        <fullName evidence="3">CPBP family intramembrane glutamic endopeptidase</fullName>
        <ecNumber evidence="3">3.4.-.-</ecNumber>
    </submittedName>
</protein>
<evidence type="ECO:0000256" key="1">
    <source>
        <dbReference type="SAM" id="Phobius"/>
    </source>
</evidence>
<sequence length="240" mass="27756">MKINTNIKKINWLQIFLFYSIVLIGTYLIRKLPNLLNLILEKITSIPFSFNYNHGLITLITALLFYRFTNIKQTATLLGNHKLKSILFPVILLGCYSVYGIENNHGVNKHVWAIIFCSLALIYNIMEEYAWRGYLIDSLSSLNFILKSLISGIFWAVWHLLVFQNFDQYGGFWIFLLFCLIFSFILTFAIQRTNSVVASASIHGFIIQMNIATIVCFVMFMLVLFTWKKKEKPAAITPAK</sequence>
<keyword evidence="1" id="KW-0472">Membrane</keyword>
<dbReference type="RefSeq" id="WP_379819411.1">
    <property type="nucleotide sequence ID" value="NZ_JBHUMD010000003.1"/>
</dbReference>
<feature type="transmembrane region" description="Helical" evidence="1">
    <location>
        <begin position="50"/>
        <end position="69"/>
    </location>
</feature>
<organism evidence="3 4">
    <name type="scientific">Flavobacterium suzhouense</name>
    <dbReference type="NCBI Taxonomy" id="1529638"/>
    <lineage>
        <taxon>Bacteria</taxon>
        <taxon>Pseudomonadati</taxon>
        <taxon>Bacteroidota</taxon>
        <taxon>Flavobacteriia</taxon>
        <taxon>Flavobacteriales</taxon>
        <taxon>Flavobacteriaceae</taxon>
        <taxon>Flavobacterium</taxon>
    </lineage>
</organism>
<dbReference type="Proteomes" id="UP001597480">
    <property type="component" value="Unassembled WGS sequence"/>
</dbReference>
<dbReference type="EMBL" id="JBHUMD010000003">
    <property type="protein sequence ID" value="MFD2600731.1"/>
    <property type="molecule type" value="Genomic_DNA"/>
</dbReference>
<feature type="transmembrane region" description="Helical" evidence="1">
    <location>
        <begin position="142"/>
        <end position="163"/>
    </location>
</feature>
<dbReference type="PANTHER" id="PTHR35797:SF1">
    <property type="entry name" value="PROTEASE"/>
    <property type="match status" value="1"/>
</dbReference>
<dbReference type="EC" id="3.4.-.-" evidence="3"/>
<proteinExistence type="predicted"/>
<dbReference type="Pfam" id="PF02517">
    <property type="entry name" value="Rce1-like"/>
    <property type="match status" value="1"/>
</dbReference>
<keyword evidence="1" id="KW-0812">Transmembrane</keyword>
<keyword evidence="3" id="KW-0378">Hydrolase</keyword>
<evidence type="ECO:0000313" key="3">
    <source>
        <dbReference type="EMBL" id="MFD2600731.1"/>
    </source>
</evidence>